<feature type="region of interest" description="Disordered" evidence="1">
    <location>
        <begin position="48"/>
        <end position="67"/>
    </location>
</feature>
<keyword evidence="3" id="KW-1185">Reference proteome</keyword>
<dbReference type="Pfam" id="PF15891">
    <property type="entry name" value="Nuc_deoxyri_tr2"/>
    <property type="match status" value="1"/>
</dbReference>
<dbReference type="Proteomes" id="UP000800036">
    <property type="component" value="Unassembled WGS sequence"/>
</dbReference>
<evidence type="ECO:0000313" key="3">
    <source>
        <dbReference type="Proteomes" id="UP000800036"/>
    </source>
</evidence>
<sequence>MLPIPRTTSFEAQISRSSTFDAKQRVQQLCNHLERSVTMQREALQELVSAHDAPQTSKPEEKKETPKTEEVPVVTCKFCKRPSQCPTCRAPVGPPVVKKDSTNLDVPVPDIYAQLPPPLHPSTSAAQHPLFVHAVPPTPPLYRKFSVFAAGSIEMGAAIQWQPLLANHLCTLPITLCNPRRGSWDTSISSSQKDKNFRAQVEWELAALEHVDVIAFFFDHATMSPVSLCELGLWARSGKVVLCCETDLYWKGGNVALVCERYGIPRVERFEELVELVKAKLRTKGLIVDKKGEVTENEGERDPAVSMTLEEAERFCEERVRERKWTGKEKEKKEDEQDGEVEASKDEPVVEATIEQGK</sequence>
<dbReference type="EMBL" id="ML976677">
    <property type="protein sequence ID" value="KAF1974053.1"/>
    <property type="molecule type" value="Genomic_DNA"/>
</dbReference>
<name>A0A6A5V9I0_9PLEO</name>
<dbReference type="AlphaFoldDB" id="A0A6A5V9I0"/>
<dbReference type="InterPro" id="IPR039470">
    <property type="entry name" value="Nuc_deoxyri_tr2"/>
</dbReference>
<feature type="compositionally biased region" description="Basic and acidic residues" evidence="1">
    <location>
        <begin position="58"/>
        <end position="67"/>
    </location>
</feature>
<protein>
    <submittedName>
        <fullName evidence="2">Uncharacterized protein</fullName>
    </submittedName>
</protein>
<gene>
    <name evidence="2" type="ORF">BU23DRAFT_505835</name>
</gene>
<reference evidence="2" key="1">
    <citation type="journal article" date="2020" name="Stud. Mycol.">
        <title>101 Dothideomycetes genomes: a test case for predicting lifestyles and emergence of pathogens.</title>
        <authorList>
            <person name="Haridas S."/>
            <person name="Albert R."/>
            <person name="Binder M."/>
            <person name="Bloem J."/>
            <person name="Labutti K."/>
            <person name="Salamov A."/>
            <person name="Andreopoulos B."/>
            <person name="Baker S."/>
            <person name="Barry K."/>
            <person name="Bills G."/>
            <person name="Bluhm B."/>
            <person name="Cannon C."/>
            <person name="Castanera R."/>
            <person name="Culley D."/>
            <person name="Daum C."/>
            <person name="Ezra D."/>
            <person name="Gonzalez J."/>
            <person name="Henrissat B."/>
            <person name="Kuo A."/>
            <person name="Liang C."/>
            <person name="Lipzen A."/>
            <person name="Lutzoni F."/>
            <person name="Magnuson J."/>
            <person name="Mondo S."/>
            <person name="Nolan M."/>
            <person name="Ohm R."/>
            <person name="Pangilinan J."/>
            <person name="Park H.-J."/>
            <person name="Ramirez L."/>
            <person name="Alfaro M."/>
            <person name="Sun H."/>
            <person name="Tritt A."/>
            <person name="Yoshinaga Y."/>
            <person name="Zwiers L.-H."/>
            <person name="Turgeon B."/>
            <person name="Goodwin S."/>
            <person name="Spatafora J."/>
            <person name="Crous P."/>
            <person name="Grigoriev I."/>
        </authorList>
    </citation>
    <scope>NUCLEOTIDE SEQUENCE</scope>
    <source>
        <strain evidence="2">CBS 107.79</strain>
    </source>
</reference>
<evidence type="ECO:0000313" key="2">
    <source>
        <dbReference type="EMBL" id="KAF1974053.1"/>
    </source>
</evidence>
<feature type="compositionally biased region" description="Basic and acidic residues" evidence="1">
    <location>
        <begin position="320"/>
        <end position="335"/>
    </location>
</feature>
<accession>A0A6A5V9I0</accession>
<evidence type="ECO:0000256" key="1">
    <source>
        <dbReference type="SAM" id="MobiDB-lite"/>
    </source>
</evidence>
<proteinExistence type="predicted"/>
<organism evidence="2 3">
    <name type="scientific">Bimuria novae-zelandiae CBS 107.79</name>
    <dbReference type="NCBI Taxonomy" id="1447943"/>
    <lineage>
        <taxon>Eukaryota</taxon>
        <taxon>Fungi</taxon>
        <taxon>Dikarya</taxon>
        <taxon>Ascomycota</taxon>
        <taxon>Pezizomycotina</taxon>
        <taxon>Dothideomycetes</taxon>
        <taxon>Pleosporomycetidae</taxon>
        <taxon>Pleosporales</taxon>
        <taxon>Massarineae</taxon>
        <taxon>Didymosphaeriaceae</taxon>
        <taxon>Bimuria</taxon>
    </lineage>
</organism>
<feature type="region of interest" description="Disordered" evidence="1">
    <location>
        <begin position="320"/>
        <end position="358"/>
    </location>
</feature>
<dbReference type="OrthoDB" id="2893324at2759"/>
<dbReference type="Gene3D" id="3.40.50.450">
    <property type="match status" value="1"/>
</dbReference>